<sequence>MNTAQSQPKLKKRKTRFSKVLDSCLVDSLRKSQKLEVELNFDSPLFKDSHILAQRLIDILDFKSYRSRLDKLPLEQLRSIMTRVYQSRIVDQDTILNSKKSKRINAANILSHKSSSSNVLDEQFKENKVKPNALYHLSPTGILNKLDKCKYDWCMEKANRLKEEEEELRSHQVTNRKMLNKNNKKIRSISPSSSSLQQFKIEQRAFDEVEYRRNRKGLSTEEVNTYEQYVQKKFGLIKRSTKVQQWEKEILNMHQQVLNKVHPPEEIGQEDLFQEANLKLAINIDTPADEIDEEEQKEESKRNKNTFDSNQSDNASNKSESPRKFSSREDSPVIDKKLRLKNNPRAVTSRNNINILKSADDVSCLNKKKATIKSKSTFKIDINKLKKNGIALMSPKAAHESALLRQRIDNIHKENQKRLRVRKSKIQIRNRKKLKEFQKQLVDIDKDPKHPMSMRVNPGNFRSVSIKRSVDIRRNTGKLPCIETPQSQSLSSTIQESFESGEITPEMIRELSVYISKKYGVSENMLKDTHSQNITEMKKGMKQRTKDRFIIMLKRIILGKAKPEDFTRENNESNFHSDSIINNFLCDLLGRTKDEFINERMKTFRSNILMKNQQNMKIPNVFSRMKDDVLRRESIIVPLNRTYFTKSHQSHPPPPSIP</sequence>
<feature type="compositionally biased region" description="Polar residues" evidence="2">
    <location>
        <begin position="306"/>
        <end position="319"/>
    </location>
</feature>
<keyword evidence="1" id="KW-0175">Coiled coil</keyword>
<protein>
    <submittedName>
        <fullName evidence="3">Uncharacterized protein</fullName>
    </submittedName>
</protein>
<dbReference type="EMBL" id="CAMPGE010026841">
    <property type="protein sequence ID" value="CAI2384506.1"/>
    <property type="molecule type" value="Genomic_DNA"/>
</dbReference>
<gene>
    <name evidence="3" type="ORF">ECRASSUSDP1_LOCUS26036</name>
</gene>
<feature type="compositionally biased region" description="Basic and acidic residues" evidence="2">
    <location>
        <begin position="320"/>
        <end position="337"/>
    </location>
</feature>
<feature type="region of interest" description="Disordered" evidence="2">
    <location>
        <begin position="287"/>
        <end position="345"/>
    </location>
</feature>
<evidence type="ECO:0000256" key="1">
    <source>
        <dbReference type="SAM" id="Coils"/>
    </source>
</evidence>
<reference evidence="3" key="1">
    <citation type="submission" date="2023-07" db="EMBL/GenBank/DDBJ databases">
        <authorList>
            <consortium name="AG Swart"/>
            <person name="Singh M."/>
            <person name="Singh A."/>
            <person name="Seah K."/>
            <person name="Emmerich C."/>
        </authorList>
    </citation>
    <scope>NUCLEOTIDE SEQUENCE</scope>
    <source>
        <strain evidence="3">DP1</strain>
    </source>
</reference>
<organism evidence="3 4">
    <name type="scientific">Euplotes crassus</name>
    <dbReference type="NCBI Taxonomy" id="5936"/>
    <lineage>
        <taxon>Eukaryota</taxon>
        <taxon>Sar</taxon>
        <taxon>Alveolata</taxon>
        <taxon>Ciliophora</taxon>
        <taxon>Intramacronucleata</taxon>
        <taxon>Spirotrichea</taxon>
        <taxon>Hypotrichia</taxon>
        <taxon>Euplotida</taxon>
        <taxon>Euplotidae</taxon>
        <taxon>Moneuplotes</taxon>
    </lineage>
</organism>
<dbReference type="AlphaFoldDB" id="A0AAD1Y343"/>
<name>A0AAD1Y343_EUPCR</name>
<feature type="compositionally biased region" description="Acidic residues" evidence="2">
    <location>
        <begin position="287"/>
        <end position="297"/>
    </location>
</feature>
<proteinExistence type="predicted"/>
<evidence type="ECO:0000313" key="4">
    <source>
        <dbReference type="Proteomes" id="UP001295684"/>
    </source>
</evidence>
<dbReference type="Proteomes" id="UP001295684">
    <property type="component" value="Unassembled WGS sequence"/>
</dbReference>
<evidence type="ECO:0000313" key="3">
    <source>
        <dbReference type="EMBL" id="CAI2384506.1"/>
    </source>
</evidence>
<keyword evidence="4" id="KW-1185">Reference proteome</keyword>
<comment type="caution">
    <text evidence="3">The sequence shown here is derived from an EMBL/GenBank/DDBJ whole genome shotgun (WGS) entry which is preliminary data.</text>
</comment>
<feature type="coiled-coil region" evidence="1">
    <location>
        <begin position="154"/>
        <end position="181"/>
    </location>
</feature>
<evidence type="ECO:0000256" key="2">
    <source>
        <dbReference type="SAM" id="MobiDB-lite"/>
    </source>
</evidence>
<accession>A0AAD1Y343</accession>